<dbReference type="NCBIfam" id="TIGR01579">
    <property type="entry name" value="MiaB-like-C"/>
    <property type="match status" value="1"/>
</dbReference>
<dbReference type="EC" id="2.8.4.5" evidence="3"/>
<name>A0A6N2V720_9FIRM</name>
<keyword evidence="8" id="KW-0819">tRNA processing</keyword>
<dbReference type="InterPro" id="IPR006467">
    <property type="entry name" value="MiaB-like_bact"/>
</dbReference>
<keyword evidence="11" id="KW-0411">Iron-sulfur</keyword>
<comment type="similarity">
    <text evidence="14">Belongs to the methylthiotransferase family. MtaB subfamily.</text>
</comment>
<dbReference type="SFLD" id="SFLDS00029">
    <property type="entry name" value="Radical_SAM"/>
    <property type="match status" value="1"/>
</dbReference>
<dbReference type="EMBL" id="CACRSL010000005">
    <property type="protein sequence ID" value="VYT25323.1"/>
    <property type="molecule type" value="Genomic_DNA"/>
</dbReference>
<dbReference type="InterPro" id="IPR058240">
    <property type="entry name" value="rSAM_sf"/>
</dbReference>
<dbReference type="AlphaFoldDB" id="A0A6N2V720"/>
<evidence type="ECO:0000259" key="16">
    <source>
        <dbReference type="PROSITE" id="PS50926"/>
    </source>
</evidence>
<dbReference type="Gene3D" id="3.80.30.20">
    <property type="entry name" value="tm_1862 like domain"/>
    <property type="match status" value="1"/>
</dbReference>
<dbReference type="InterPro" id="IPR013848">
    <property type="entry name" value="Methylthiotransferase_N"/>
</dbReference>
<evidence type="ECO:0000256" key="4">
    <source>
        <dbReference type="ARBA" id="ARBA00022485"/>
    </source>
</evidence>
<dbReference type="InterPro" id="IPR020612">
    <property type="entry name" value="Methylthiotransferase_CS"/>
</dbReference>
<organism evidence="19">
    <name type="scientific">uncultured Anaerotruncus sp</name>
    <dbReference type="NCBI Taxonomy" id="905011"/>
    <lineage>
        <taxon>Bacteria</taxon>
        <taxon>Bacillati</taxon>
        <taxon>Bacillota</taxon>
        <taxon>Clostridia</taxon>
        <taxon>Eubacteriales</taxon>
        <taxon>Oscillospiraceae</taxon>
        <taxon>Anaerotruncus</taxon>
        <taxon>environmental samples</taxon>
    </lineage>
</organism>
<dbReference type="GO" id="GO:0035598">
    <property type="term" value="F:tRNA (N(6)-L-threonylcarbamoyladenosine(37)-C(2))-methylthiotransferase activity"/>
    <property type="evidence" value="ECO:0007669"/>
    <property type="project" value="UniProtKB-EC"/>
</dbReference>
<dbReference type="Pfam" id="PF00919">
    <property type="entry name" value="UPF0004"/>
    <property type="match status" value="1"/>
</dbReference>
<dbReference type="InterPro" id="IPR023404">
    <property type="entry name" value="rSAM_horseshoe"/>
</dbReference>
<gene>
    <name evidence="19" type="primary">mtaB</name>
    <name evidence="19" type="ORF">AULFYP135_02291</name>
</gene>
<dbReference type="SFLD" id="SFLDG01061">
    <property type="entry name" value="methylthiotransferase"/>
    <property type="match status" value="1"/>
</dbReference>
<dbReference type="SMART" id="SM00729">
    <property type="entry name" value="Elp3"/>
    <property type="match status" value="1"/>
</dbReference>
<evidence type="ECO:0000256" key="11">
    <source>
        <dbReference type="ARBA" id="ARBA00023014"/>
    </source>
</evidence>
<evidence type="ECO:0000256" key="9">
    <source>
        <dbReference type="ARBA" id="ARBA00022723"/>
    </source>
</evidence>
<keyword evidence="4" id="KW-0004">4Fe-4S</keyword>
<evidence type="ECO:0000256" key="7">
    <source>
        <dbReference type="ARBA" id="ARBA00022691"/>
    </source>
</evidence>
<keyword evidence="5" id="KW-0963">Cytoplasm</keyword>
<evidence type="ECO:0000256" key="1">
    <source>
        <dbReference type="ARBA" id="ARBA00001966"/>
    </source>
</evidence>
<reference evidence="19" key="1">
    <citation type="submission" date="2019-11" db="EMBL/GenBank/DDBJ databases">
        <authorList>
            <person name="Feng L."/>
        </authorList>
    </citation>
    <scope>NUCLEOTIDE SEQUENCE</scope>
    <source>
        <strain evidence="19">AundefinedLFYP135</strain>
    </source>
</reference>
<proteinExistence type="inferred from homology"/>
<comment type="catalytic activity">
    <reaction evidence="13">
        <text>N(6)-L-threonylcarbamoyladenosine(37) in tRNA + (sulfur carrier)-SH + AH2 + 2 S-adenosyl-L-methionine = 2-methylsulfanyl-N(6)-L-threonylcarbamoyladenosine(37) in tRNA + (sulfur carrier)-H + 5'-deoxyadenosine + L-methionine + A + S-adenosyl-L-homocysteine + 2 H(+)</text>
        <dbReference type="Rhea" id="RHEA:37075"/>
        <dbReference type="Rhea" id="RHEA-COMP:10163"/>
        <dbReference type="Rhea" id="RHEA-COMP:11092"/>
        <dbReference type="Rhea" id="RHEA-COMP:14737"/>
        <dbReference type="Rhea" id="RHEA-COMP:14739"/>
        <dbReference type="ChEBI" id="CHEBI:13193"/>
        <dbReference type="ChEBI" id="CHEBI:15378"/>
        <dbReference type="ChEBI" id="CHEBI:17319"/>
        <dbReference type="ChEBI" id="CHEBI:17499"/>
        <dbReference type="ChEBI" id="CHEBI:29917"/>
        <dbReference type="ChEBI" id="CHEBI:57844"/>
        <dbReference type="ChEBI" id="CHEBI:57856"/>
        <dbReference type="ChEBI" id="CHEBI:59789"/>
        <dbReference type="ChEBI" id="CHEBI:64428"/>
        <dbReference type="ChEBI" id="CHEBI:74418"/>
        <dbReference type="ChEBI" id="CHEBI:74420"/>
        <dbReference type="EC" id="2.8.4.5"/>
    </reaction>
</comment>
<evidence type="ECO:0000256" key="2">
    <source>
        <dbReference type="ARBA" id="ARBA00002399"/>
    </source>
</evidence>
<keyword evidence="9" id="KW-0479">Metal-binding</keyword>
<dbReference type="Gene3D" id="3.40.50.12160">
    <property type="entry name" value="Methylthiotransferase, N-terminal domain"/>
    <property type="match status" value="1"/>
</dbReference>
<evidence type="ECO:0000256" key="13">
    <source>
        <dbReference type="ARBA" id="ARBA00051661"/>
    </source>
</evidence>
<evidence type="ECO:0000256" key="10">
    <source>
        <dbReference type="ARBA" id="ARBA00023004"/>
    </source>
</evidence>
<dbReference type="SUPFAM" id="SSF102114">
    <property type="entry name" value="Radical SAM enzymes"/>
    <property type="match status" value="1"/>
</dbReference>
<dbReference type="PROSITE" id="PS50926">
    <property type="entry name" value="TRAM"/>
    <property type="match status" value="1"/>
</dbReference>
<dbReference type="GO" id="GO:0046872">
    <property type="term" value="F:metal ion binding"/>
    <property type="evidence" value="ECO:0007669"/>
    <property type="project" value="UniProtKB-KW"/>
</dbReference>
<keyword evidence="7" id="KW-0949">S-adenosyl-L-methionine</keyword>
<accession>A0A6N2V720</accession>
<comment type="function">
    <text evidence="2">Catalyzes the methylthiolation of N6-threonylcarbamoyladenosine (t(6)A), leading to the formation of 2-methylthio-N6-threonylcarbamoyladenosine (ms(2)t(6)A) at position 37 in tRNAs that read codons beginning with adenine.</text>
</comment>
<dbReference type="PROSITE" id="PS01278">
    <property type="entry name" value="MTTASE_RADICAL"/>
    <property type="match status" value="1"/>
</dbReference>
<evidence type="ECO:0000256" key="12">
    <source>
        <dbReference type="ARBA" id="ARBA00031213"/>
    </source>
</evidence>
<protein>
    <recommendedName>
        <fullName evidence="15">Threonylcarbamoyladenosine tRNA methylthiotransferase MtaB</fullName>
        <ecNumber evidence="3">2.8.4.5</ecNumber>
    </recommendedName>
    <alternativeName>
        <fullName evidence="12">tRNA-t(6)A37 methylthiotransferase</fullName>
    </alternativeName>
</protein>
<evidence type="ECO:0000256" key="14">
    <source>
        <dbReference type="ARBA" id="ARBA00061574"/>
    </source>
</evidence>
<dbReference type="FunFam" id="3.80.30.20:FF:000001">
    <property type="entry name" value="tRNA-2-methylthio-N(6)-dimethylallyladenosine synthase 2"/>
    <property type="match status" value="1"/>
</dbReference>
<evidence type="ECO:0000313" key="19">
    <source>
        <dbReference type="EMBL" id="VYT25323.1"/>
    </source>
</evidence>
<sequence length="428" mass="47215">MRIAFYTLGCKVNQYETQVLSQQFAAAGFDLVEPTDIADVYVVNSCTVTSSGDKKTRQILRRLKRQNPAAKVALTGCFPQAFPDAAEAFTEADVITGSYNRASLLPAIRECLATGSRVVNITAHQKGEAFEDMKAGKFFEKTRASIKIEDGCERYCAYCIIPYARGPVRSKPLMDLKLELTELAAAGYKEVVLVGINLSAYGKDFGGHLTDAIALACTTDGIERVRLGSIEPEMITDKDLEEMARYPRLCPQFHLALQSGCDATLKRMNRKYDTAEYRRMVGKIRELFENPAITTDIMVGFPGETEEEFASTLQFVEEIGLAKAHVFSYSIREGTAAARMSGQVDPQVKEERSARLIAATGKTRQEFLQNQVGTVQDVLFETQTGGLTHGYSKNYTPVFVKTDEDVTGAILRVEITGAEADHCIGRIL</sequence>
<dbReference type="InterPro" id="IPR002792">
    <property type="entry name" value="TRAM_dom"/>
</dbReference>
<comment type="cofactor">
    <cofactor evidence="1">
        <name>[4Fe-4S] cluster</name>
        <dbReference type="ChEBI" id="CHEBI:49883"/>
    </cofactor>
</comment>
<dbReference type="PROSITE" id="PS51449">
    <property type="entry name" value="MTTASE_N"/>
    <property type="match status" value="1"/>
</dbReference>
<dbReference type="InterPro" id="IPR006638">
    <property type="entry name" value="Elp3/MiaA/NifB-like_rSAM"/>
</dbReference>
<keyword evidence="10" id="KW-0408">Iron</keyword>
<evidence type="ECO:0000256" key="5">
    <source>
        <dbReference type="ARBA" id="ARBA00022490"/>
    </source>
</evidence>
<dbReference type="PANTHER" id="PTHR11918:SF45">
    <property type="entry name" value="THREONYLCARBAMOYLADENOSINE TRNA METHYLTHIOTRANSFERASE"/>
    <property type="match status" value="1"/>
</dbReference>
<dbReference type="CDD" id="cd01335">
    <property type="entry name" value="Radical_SAM"/>
    <property type="match status" value="1"/>
</dbReference>
<evidence type="ECO:0000259" key="17">
    <source>
        <dbReference type="PROSITE" id="PS51449"/>
    </source>
</evidence>
<evidence type="ECO:0000256" key="6">
    <source>
        <dbReference type="ARBA" id="ARBA00022679"/>
    </source>
</evidence>
<feature type="domain" description="Radical SAM core" evidence="18">
    <location>
        <begin position="138"/>
        <end position="366"/>
    </location>
</feature>
<dbReference type="NCBIfam" id="TIGR00089">
    <property type="entry name" value="MiaB/RimO family radical SAM methylthiotransferase"/>
    <property type="match status" value="1"/>
</dbReference>
<evidence type="ECO:0000256" key="3">
    <source>
        <dbReference type="ARBA" id="ARBA00013273"/>
    </source>
</evidence>
<dbReference type="InterPro" id="IPR038135">
    <property type="entry name" value="Methylthiotransferase_N_sf"/>
</dbReference>
<evidence type="ECO:0000256" key="8">
    <source>
        <dbReference type="ARBA" id="ARBA00022694"/>
    </source>
</evidence>
<dbReference type="SFLD" id="SFLDG01082">
    <property type="entry name" value="B12-binding_domain_containing"/>
    <property type="match status" value="1"/>
</dbReference>
<dbReference type="FunFam" id="3.40.50.12160:FF:000004">
    <property type="entry name" value="Threonylcarbamoyladenosine tRNA methylthiotransferase MtaB"/>
    <property type="match status" value="1"/>
</dbReference>
<feature type="domain" description="MTTase N-terminal" evidence="17">
    <location>
        <begin position="1"/>
        <end position="113"/>
    </location>
</feature>
<dbReference type="PANTHER" id="PTHR11918">
    <property type="entry name" value="RADICAL SAM PROTEINS"/>
    <property type="match status" value="1"/>
</dbReference>
<dbReference type="InterPro" id="IPR005839">
    <property type="entry name" value="Methylthiotransferase"/>
</dbReference>
<dbReference type="GO" id="GO:0051539">
    <property type="term" value="F:4 iron, 4 sulfur cluster binding"/>
    <property type="evidence" value="ECO:0007669"/>
    <property type="project" value="UniProtKB-KW"/>
</dbReference>
<dbReference type="Pfam" id="PF04055">
    <property type="entry name" value="Radical_SAM"/>
    <property type="match status" value="1"/>
</dbReference>
<dbReference type="PROSITE" id="PS51918">
    <property type="entry name" value="RADICAL_SAM"/>
    <property type="match status" value="1"/>
</dbReference>
<dbReference type="InterPro" id="IPR007197">
    <property type="entry name" value="rSAM"/>
</dbReference>
<keyword evidence="6 19" id="KW-0808">Transferase</keyword>
<feature type="domain" description="TRAM" evidence="16">
    <location>
        <begin position="369"/>
        <end position="428"/>
    </location>
</feature>
<evidence type="ECO:0000259" key="18">
    <source>
        <dbReference type="PROSITE" id="PS51918"/>
    </source>
</evidence>
<evidence type="ECO:0000256" key="15">
    <source>
        <dbReference type="ARBA" id="ARBA00069898"/>
    </source>
</evidence>